<accession>A0ABY0IU05</accession>
<dbReference type="Gene3D" id="3.30.1330.60">
    <property type="entry name" value="OmpA-like domain"/>
    <property type="match status" value="1"/>
</dbReference>
<keyword evidence="1" id="KW-0472">Membrane</keyword>
<dbReference type="InterPro" id="IPR052894">
    <property type="entry name" value="AsmA-related"/>
</dbReference>
<keyword evidence="3" id="KW-1185">Reference proteome</keyword>
<dbReference type="PANTHER" id="PTHR30441:SF8">
    <property type="entry name" value="DUF748 DOMAIN-CONTAINING PROTEIN"/>
    <property type="match status" value="1"/>
</dbReference>
<keyword evidence="1" id="KW-0812">Transmembrane</keyword>
<name>A0ABY0IU05_9RHOO</name>
<dbReference type="Proteomes" id="UP000292136">
    <property type="component" value="Unassembled WGS sequence"/>
</dbReference>
<dbReference type="InterPro" id="IPR036737">
    <property type="entry name" value="OmpA-like_sf"/>
</dbReference>
<organism evidence="2 3">
    <name type="scientific">Azospira oryzae</name>
    <dbReference type="NCBI Taxonomy" id="146939"/>
    <lineage>
        <taxon>Bacteria</taxon>
        <taxon>Pseudomonadati</taxon>
        <taxon>Pseudomonadota</taxon>
        <taxon>Betaproteobacteria</taxon>
        <taxon>Rhodocyclales</taxon>
        <taxon>Rhodocyclaceae</taxon>
        <taxon>Azospira</taxon>
    </lineage>
</organism>
<dbReference type="Pfam" id="PF05359">
    <property type="entry name" value="DUF748"/>
    <property type="match status" value="1"/>
</dbReference>
<gene>
    <name evidence="2" type="ORF">EV678_0322</name>
</gene>
<evidence type="ECO:0000313" key="2">
    <source>
        <dbReference type="EMBL" id="RZT89536.1"/>
    </source>
</evidence>
<evidence type="ECO:0000256" key="1">
    <source>
        <dbReference type="SAM" id="Phobius"/>
    </source>
</evidence>
<sequence length="1073" mass="113021">MTASAPRQNNDLSTRLQAGLQHLQPRLQAFARHRRVRQGAWGLGIFLVLFGLLGYFWLPGFAKAKLESLLAEEFERPVRIERIQVSPYTLSATISGFAVGQRGADAGVPAEQRLLGFDSLHVNVSSMSLARGIPVVSEVKLVGPYVHLVREEGNRYNISDLIEKWTEKPSEGPPPKFSVANIAVEGGRIDFDDRPVKVSHHITDLALGIPFLANTPGTVESFVEPHFAAKLNGAPLSLGGKLRPFAPGKDAVVDVEIRDFDLAGVDAYIPANIPLTVTAAKLEGDLAVTFSQAEGQAPSVGVSGGLGIKGVAAKGNKVGLQVGAIQLGIQRATLDDAKGVDLKLAVRDLAFSRDGEKQPFLGFSALTLDGVSVNLVSRQAKVAGITLENPQAGVRRLKGGEVDLLQSLAALAPTPAAPAKAAPAKVPAKTGGTAGAAKVPAPWGWQVAQLRVGGGKLRYTDDNLEKVPPLSVDGLDLHVAGLSSAAGSRSQIGIEARINEQGRFKVEGAVALAPLAADLQLDLEQVNLVALQGLAAEQLNALLTKGDLTVKGKLKVAAGAAGAAPGVAFDGDVNLTDFNVLDKLNATDLLRWRSLRLTGVEAGSVPPRFAVGEIAITSFYARAILSPEGRLNLQDIVRQDEGAKPAAAAPAASAAAVPATPAAAPAPVAAPAKPAGPAPQIRIGKVVLAGGNINFTDRFIKPNYSANLTDLSGRIGTLAAGKPAELLIRGKVDRTAPLDISGKIDPLGSPIALDVQAKARGIEMSSFTPYSGRYLGYTIEKGKLSVDVQYKVEKGELQAQNKIFIDQLTFGDKVESPNALGIPIGLVVALLKNSRGEIDLNLPVQGSLNDPQFSIGGIVGKMILNLLTKAVTSPFTLLSSLFGGGEELSYVAFDAGHARITPEVEKRLETIAKALRERPALELEITGTADPAAEQEGLKRAILERKVRAQKLAEQAKGGKASGSIAAVTVSAEEYPRYLEKAYKEESFKKPRNFIGLTKSLPVAEMEALMIANIPAEEEEMRQLAQRRGTAVQTWLVEKGGIAAERLFLLSPKVGGEAPKGAPVGGRVDFSLQ</sequence>
<feature type="transmembrane region" description="Helical" evidence="1">
    <location>
        <begin position="40"/>
        <end position="58"/>
    </location>
</feature>
<dbReference type="InterPro" id="IPR008023">
    <property type="entry name" value="DUF748"/>
</dbReference>
<dbReference type="EMBL" id="SHKM01000001">
    <property type="protein sequence ID" value="RZT89536.1"/>
    <property type="molecule type" value="Genomic_DNA"/>
</dbReference>
<reference evidence="2 3" key="1">
    <citation type="submission" date="2019-02" db="EMBL/GenBank/DDBJ databases">
        <title>Genomic Encyclopedia of Type Strains, Phase IV (KMG-IV): sequencing the most valuable type-strain genomes for metagenomic binning, comparative biology and taxonomic classification.</title>
        <authorList>
            <person name="Goeker M."/>
        </authorList>
    </citation>
    <scope>NUCLEOTIDE SEQUENCE [LARGE SCALE GENOMIC DNA]</scope>
    <source>
        <strain evidence="2 3">DSM 21223</strain>
    </source>
</reference>
<protein>
    <submittedName>
        <fullName evidence="2">Uncharacterized protein DUF748</fullName>
    </submittedName>
</protein>
<comment type="caution">
    <text evidence="2">The sequence shown here is derived from an EMBL/GenBank/DDBJ whole genome shotgun (WGS) entry which is preliminary data.</text>
</comment>
<proteinExistence type="predicted"/>
<evidence type="ECO:0000313" key="3">
    <source>
        <dbReference type="Proteomes" id="UP000292136"/>
    </source>
</evidence>
<dbReference type="PANTHER" id="PTHR30441">
    <property type="entry name" value="DUF748 DOMAIN-CONTAINING PROTEIN"/>
    <property type="match status" value="1"/>
</dbReference>
<keyword evidence="1" id="KW-1133">Transmembrane helix</keyword>
<dbReference type="RefSeq" id="WP_130458274.1">
    <property type="nucleotide sequence ID" value="NZ_SHKM01000001.1"/>
</dbReference>